<dbReference type="GO" id="GO:0051287">
    <property type="term" value="F:NAD binding"/>
    <property type="evidence" value="ECO:0007669"/>
    <property type="project" value="UniProtKB-ARBA"/>
</dbReference>
<dbReference type="InterPro" id="IPR016064">
    <property type="entry name" value="NAD/diacylglycerol_kinase_sf"/>
</dbReference>
<evidence type="ECO:0000313" key="8">
    <source>
        <dbReference type="Proteomes" id="UP000824264"/>
    </source>
</evidence>
<keyword evidence="6" id="KW-0067">ATP-binding</keyword>
<protein>
    <recommendedName>
        <fullName evidence="6">NAD kinase</fullName>
        <ecNumber evidence="6">2.7.1.23</ecNumber>
    </recommendedName>
    <alternativeName>
        <fullName evidence="6">ATP-dependent NAD kinase</fullName>
    </alternativeName>
</protein>
<dbReference type="HAMAP" id="MF_00361">
    <property type="entry name" value="NAD_kinase"/>
    <property type="match status" value="1"/>
</dbReference>
<keyword evidence="3 6" id="KW-0521">NADP</keyword>
<evidence type="ECO:0000313" key="7">
    <source>
        <dbReference type="EMBL" id="HIW77795.1"/>
    </source>
</evidence>
<dbReference type="SUPFAM" id="SSF111331">
    <property type="entry name" value="NAD kinase/diacylglycerol kinase-like"/>
    <property type="match status" value="1"/>
</dbReference>
<dbReference type="EMBL" id="DXGI01000051">
    <property type="protein sequence ID" value="HIW77795.1"/>
    <property type="molecule type" value="Genomic_DNA"/>
</dbReference>
<comment type="similarity">
    <text evidence="6">Belongs to the NAD kinase family.</text>
</comment>
<comment type="caution">
    <text evidence="7">The sequence shown here is derived from an EMBL/GenBank/DDBJ whole genome shotgun (WGS) entry which is preliminary data.</text>
</comment>
<dbReference type="GO" id="GO:0003951">
    <property type="term" value="F:NAD+ kinase activity"/>
    <property type="evidence" value="ECO:0007669"/>
    <property type="project" value="UniProtKB-UniRule"/>
</dbReference>
<dbReference type="Pfam" id="PF01513">
    <property type="entry name" value="NAD_kinase"/>
    <property type="match status" value="1"/>
</dbReference>
<evidence type="ECO:0000256" key="1">
    <source>
        <dbReference type="ARBA" id="ARBA00022679"/>
    </source>
</evidence>
<feature type="binding site" evidence="6">
    <location>
        <position position="168"/>
    </location>
    <ligand>
        <name>NAD(+)</name>
        <dbReference type="ChEBI" id="CHEBI:57540"/>
    </ligand>
</feature>
<keyword evidence="6" id="KW-0547">Nucleotide-binding</keyword>
<dbReference type="PANTHER" id="PTHR20275:SF0">
    <property type="entry name" value="NAD KINASE"/>
    <property type="match status" value="1"/>
</dbReference>
<keyword evidence="4 6" id="KW-0520">NAD</keyword>
<feature type="binding site" evidence="6">
    <location>
        <begin position="64"/>
        <end position="65"/>
    </location>
    <ligand>
        <name>NAD(+)</name>
        <dbReference type="ChEBI" id="CHEBI:57540"/>
    </ligand>
</feature>
<feature type="binding site" evidence="6">
    <location>
        <position position="166"/>
    </location>
    <ligand>
        <name>NAD(+)</name>
        <dbReference type="ChEBI" id="CHEBI:57540"/>
    </ligand>
</feature>
<dbReference type="Gene3D" id="3.40.50.10330">
    <property type="entry name" value="Probable inorganic polyphosphate/atp-NAD kinase, domain 1"/>
    <property type="match status" value="1"/>
</dbReference>
<dbReference type="GO" id="GO:0005524">
    <property type="term" value="F:ATP binding"/>
    <property type="evidence" value="ECO:0007669"/>
    <property type="project" value="UniProtKB-KW"/>
</dbReference>
<dbReference type="InterPro" id="IPR002504">
    <property type="entry name" value="NADK"/>
</dbReference>
<dbReference type="EC" id="2.7.1.23" evidence="6"/>
<comment type="catalytic activity">
    <reaction evidence="5 6">
        <text>NAD(+) + ATP = ADP + NADP(+) + H(+)</text>
        <dbReference type="Rhea" id="RHEA:18629"/>
        <dbReference type="ChEBI" id="CHEBI:15378"/>
        <dbReference type="ChEBI" id="CHEBI:30616"/>
        <dbReference type="ChEBI" id="CHEBI:57540"/>
        <dbReference type="ChEBI" id="CHEBI:58349"/>
        <dbReference type="ChEBI" id="CHEBI:456216"/>
        <dbReference type="EC" id="2.7.1.23"/>
    </reaction>
</comment>
<evidence type="ECO:0000256" key="2">
    <source>
        <dbReference type="ARBA" id="ARBA00022777"/>
    </source>
</evidence>
<evidence type="ECO:0000256" key="3">
    <source>
        <dbReference type="ARBA" id="ARBA00022857"/>
    </source>
</evidence>
<dbReference type="Pfam" id="PF20143">
    <property type="entry name" value="NAD_kinase_C"/>
    <property type="match status" value="1"/>
</dbReference>
<keyword evidence="2 6" id="KW-0418">Kinase</keyword>
<dbReference type="GO" id="GO:0019674">
    <property type="term" value="P:NAD+ metabolic process"/>
    <property type="evidence" value="ECO:0007669"/>
    <property type="project" value="InterPro"/>
</dbReference>
<keyword evidence="1 6" id="KW-0808">Transferase</keyword>
<comment type="function">
    <text evidence="6">Involved in the regulation of the intracellular balance of NAD and NADP, and is a key enzyme in the biosynthesis of NADP. Catalyzes specifically the phosphorylation on 2'-hydroxyl of the adenosine moiety of NAD to yield NADP.</text>
</comment>
<name>A0A9D1QZ07_9BACT</name>
<feature type="active site" description="Proton acceptor" evidence="6">
    <location>
        <position position="64"/>
    </location>
</feature>
<evidence type="ECO:0000256" key="4">
    <source>
        <dbReference type="ARBA" id="ARBA00023027"/>
    </source>
</evidence>
<dbReference type="PANTHER" id="PTHR20275">
    <property type="entry name" value="NAD KINASE"/>
    <property type="match status" value="1"/>
</dbReference>
<dbReference type="Gene3D" id="2.60.200.30">
    <property type="entry name" value="Probable inorganic polyphosphate/atp-NAD kinase, domain 2"/>
    <property type="match status" value="1"/>
</dbReference>
<sequence length="288" mass="30079">MQSVTSILLVTKAGHADAESTALAVSRWLEARGVAASTLSAACPPEELAAGARGVDTVLVLGGDGTFVGVGRKLALVNVPLLGINFGQVGFLTELPAARWQPALERLLAGRMIERTCLVLNWDVRREGRSVASGHAANDVVAGRGALARVLPVHVAVDGEDMGLVRADGVIVSTPLGSSAYALSAHGPLVHPGVRALTLTPISPFFKSFPPIVLPSDCRILLTVGQGAQDAFLTVDGQEGMPLCGGDEVRVSSEGPGLRVLSDTSGAYYRRLRERGFIQTDEACAERP</sequence>
<dbReference type="Proteomes" id="UP000824264">
    <property type="component" value="Unassembled WGS sequence"/>
</dbReference>
<proteinExistence type="inferred from homology"/>
<feature type="binding site" evidence="6">
    <location>
        <position position="238"/>
    </location>
    <ligand>
        <name>NAD(+)</name>
        <dbReference type="ChEBI" id="CHEBI:57540"/>
    </ligand>
</feature>
<evidence type="ECO:0000256" key="6">
    <source>
        <dbReference type="HAMAP-Rule" id="MF_00361"/>
    </source>
</evidence>
<accession>A0A9D1QZ07</accession>
<reference evidence="7" key="2">
    <citation type="submission" date="2021-04" db="EMBL/GenBank/DDBJ databases">
        <authorList>
            <person name="Gilroy R."/>
        </authorList>
    </citation>
    <scope>NUCLEOTIDE SEQUENCE</scope>
    <source>
        <strain evidence="7">ChiSxjej5B17-1746</strain>
    </source>
</reference>
<comment type="cofactor">
    <cofactor evidence="6">
        <name>a divalent metal cation</name>
        <dbReference type="ChEBI" id="CHEBI:60240"/>
    </cofactor>
</comment>
<feature type="binding site" evidence="6">
    <location>
        <begin position="179"/>
        <end position="184"/>
    </location>
    <ligand>
        <name>NAD(+)</name>
        <dbReference type="ChEBI" id="CHEBI:57540"/>
    </ligand>
</feature>
<gene>
    <name evidence="6" type="primary">nadK</name>
    <name evidence="7" type="ORF">H9874_01440</name>
</gene>
<reference evidence="7" key="1">
    <citation type="journal article" date="2021" name="PeerJ">
        <title>Extensive microbial diversity within the chicken gut microbiome revealed by metagenomics and culture.</title>
        <authorList>
            <person name="Gilroy R."/>
            <person name="Ravi A."/>
            <person name="Getino M."/>
            <person name="Pursley I."/>
            <person name="Horton D.L."/>
            <person name="Alikhan N.F."/>
            <person name="Baker D."/>
            <person name="Gharbi K."/>
            <person name="Hall N."/>
            <person name="Watson M."/>
            <person name="Adriaenssens E.M."/>
            <person name="Foster-Nyarko E."/>
            <person name="Jarju S."/>
            <person name="Secka A."/>
            <person name="Antonio M."/>
            <person name="Oren A."/>
            <person name="Chaudhuri R.R."/>
            <person name="La Ragione R."/>
            <person name="Hildebrand F."/>
            <person name="Pallen M.J."/>
        </authorList>
    </citation>
    <scope>NUCLEOTIDE SEQUENCE</scope>
    <source>
        <strain evidence="7">ChiSxjej5B17-1746</strain>
    </source>
</reference>
<comment type="caution">
    <text evidence="6">Lacks conserved residue(s) required for the propagation of feature annotation.</text>
</comment>
<comment type="subcellular location">
    <subcellularLocation>
        <location evidence="6">Cytoplasm</location>
    </subcellularLocation>
</comment>
<organism evidence="7 8">
    <name type="scientific">Candidatus Bilophila faecipullorum</name>
    <dbReference type="NCBI Taxonomy" id="2838482"/>
    <lineage>
        <taxon>Bacteria</taxon>
        <taxon>Pseudomonadati</taxon>
        <taxon>Thermodesulfobacteriota</taxon>
        <taxon>Desulfovibrionia</taxon>
        <taxon>Desulfovibrionales</taxon>
        <taxon>Desulfovibrionaceae</taxon>
        <taxon>Bilophila</taxon>
    </lineage>
</organism>
<dbReference type="GO" id="GO:0006741">
    <property type="term" value="P:NADP+ biosynthetic process"/>
    <property type="evidence" value="ECO:0007669"/>
    <property type="project" value="UniProtKB-UniRule"/>
</dbReference>
<feature type="binding site" evidence="6">
    <location>
        <position position="149"/>
    </location>
    <ligand>
        <name>NAD(+)</name>
        <dbReference type="ChEBI" id="CHEBI:57540"/>
    </ligand>
</feature>
<dbReference type="GO" id="GO:0005737">
    <property type="term" value="C:cytoplasm"/>
    <property type="evidence" value="ECO:0007669"/>
    <property type="project" value="UniProtKB-SubCell"/>
</dbReference>
<dbReference type="InterPro" id="IPR017437">
    <property type="entry name" value="ATP-NAD_kinase_PpnK-typ_C"/>
</dbReference>
<feature type="binding site" evidence="6">
    <location>
        <position position="176"/>
    </location>
    <ligand>
        <name>NAD(+)</name>
        <dbReference type="ChEBI" id="CHEBI:57540"/>
    </ligand>
</feature>
<evidence type="ECO:0000256" key="5">
    <source>
        <dbReference type="ARBA" id="ARBA00047925"/>
    </source>
</evidence>
<feature type="binding site" evidence="6">
    <location>
        <begin position="138"/>
        <end position="139"/>
    </location>
    <ligand>
        <name>NAD(+)</name>
        <dbReference type="ChEBI" id="CHEBI:57540"/>
    </ligand>
</feature>
<keyword evidence="6" id="KW-0963">Cytoplasm</keyword>
<dbReference type="GO" id="GO:0046872">
    <property type="term" value="F:metal ion binding"/>
    <property type="evidence" value="ECO:0007669"/>
    <property type="project" value="UniProtKB-UniRule"/>
</dbReference>
<dbReference type="AlphaFoldDB" id="A0A9D1QZ07"/>
<dbReference type="InterPro" id="IPR017438">
    <property type="entry name" value="ATP-NAD_kinase_N"/>
</dbReference>